<dbReference type="GO" id="GO:0000049">
    <property type="term" value="F:tRNA binding"/>
    <property type="evidence" value="ECO:0007669"/>
    <property type="project" value="UniProtKB-KW"/>
</dbReference>
<reference evidence="12 13" key="1">
    <citation type="journal article" date="2016" name="Nat. Commun.">
        <title>Thousands of microbial genomes shed light on interconnected biogeochemical processes in an aquifer system.</title>
        <authorList>
            <person name="Anantharaman K."/>
            <person name="Brown C.T."/>
            <person name="Hug L.A."/>
            <person name="Sharon I."/>
            <person name="Castelle C.J."/>
            <person name="Probst A.J."/>
            <person name="Thomas B.C."/>
            <person name="Singh A."/>
            <person name="Wilkins M.J."/>
            <person name="Karaoz U."/>
            <person name="Brodie E.L."/>
            <person name="Williams K.H."/>
            <person name="Hubbard S.S."/>
            <person name="Banfield J.F."/>
        </authorList>
    </citation>
    <scope>NUCLEOTIDE SEQUENCE [LARGE SCALE GENOMIC DNA]</scope>
</reference>
<evidence type="ECO:0000256" key="6">
    <source>
        <dbReference type="ARBA" id="ARBA00022840"/>
    </source>
</evidence>
<dbReference type="InterPro" id="IPR023382">
    <property type="entry name" value="MnmA-like_central_sf"/>
</dbReference>
<evidence type="ECO:0000256" key="7">
    <source>
        <dbReference type="ARBA" id="ARBA00022884"/>
    </source>
</evidence>
<organism evidence="12 13">
    <name type="scientific">Candidatus Collierbacteria bacterium RIFOXYB1_FULL_49_13</name>
    <dbReference type="NCBI Taxonomy" id="1817728"/>
    <lineage>
        <taxon>Bacteria</taxon>
        <taxon>Candidatus Collieribacteriota</taxon>
    </lineage>
</organism>
<keyword evidence="6" id="KW-0067">ATP-binding</keyword>
<name>A0A1F5FIW1_9BACT</name>
<evidence type="ECO:0000256" key="3">
    <source>
        <dbReference type="ARBA" id="ARBA00022679"/>
    </source>
</evidence>
<evidence type="ECO:0000256" key="2">
    <source>
        <dbReference type="ARBA" id="ARBA00022555"/>
    </source>
</evidence>
<dbReference type="FunFam" id="2.30.30.280:FF:000001">
    <property type="entry name" value="tRNA-specific 2-thiouridylase MnmA"/>
    <property type="match status" value="1"/>
</dbReference>
<accession>A0A1F5FIW1</accession>
<evidence type="ECO:0000256" key="8">
    <source>
        <dbReference type="ARBA" id="ARBA00023157"/>
    </source>
</evidence>
<dbReference type="Gene3D" id="2.30.30.280">
    <property type="entry name" value="Adenine nucleotide alpha hydrolases-like domains"/>
    <property type="match status" value="1"/>
</dbReference>
<dbReference type="Pfam" id="PF20259">
    <property type="entry name" value="tRNA_Me_trans_M"/>
    <property type="match status" value="1"/>
</dbReference>
<evidence type="ECO:0000256" key="4">
    <source>
        <dbReference type="ARBA" id="ARBA00022694"/>
    </source>
</evidence>
<evidence type="ECO:0000313" key="12">
    <source>
        <dbReference type="EMBL" id="OGD79474.1"/>
    </source>
</evidence>
<keyword evidence="5" id="KW-0547">Nucleotide-binding</keyword>
<dbReference type="EC" id="2.8.1.13" evidence="1"/>
<evidence type="ECO:0000313" key="13">
    <source>
        <dbReference type="Proteomes" id="UP000176682"/>
    </source>
</evidence>
<dbReference type="Gene3D" id="2.40.30.10">
    <property type="entry name" value="Translation factors"/>
    <property type="match status" value="1"/>
</dbReference>
<dbReference type="Proteomes" id="UP000176682">
    <property type="component" value="Unassembled WGS sequence"/>
</dbReference>
<dbReference type="PANTHER" id="PTHR11933:SF5">
    <property type="entry name" value="MITOCHONDRIAL TRNA-SPECIFIC 2-THIOURIDYLASE 1"/>
    <property type="match status" value="1"/>
</dbReference>
<dbReference type="PANTHER" id="PTHR11933">
    <property type="entry name" value="TRNA 5-METHYLAMINOMETHYL-2-THIOURIDYLATE -METHYLTRANSFERASE"/>
    <property type="match status" value="1"/>
</dbReference>
<keyword evidence="4" id="KW-0819">tRNA processing</keyword>
<dbReference type="Pfam" id="PF03054">
    <property type="entry name" value="tRNA_Me_trans"/>
    <property type="match status" value="1"/>
</dbReference>
<feature type="domain" description="tRNA-specific 2-thiouridylase MnmA-like central" evidence="11">
    <location>
        <begin position="51"/>
        <end position="120"/>
    </location>
</feature>
<keyword evidence="2" id="KW-0820">tRNA-binding</keyword>
<dbReference type="InterPro" id="IPR046884">
    <property type="entry name" value="MnmA-like_central"/>
</dbReference>
<evidence type="ECO:0000259" key="10">
    <source>
        <dbReference type="Pfam" id="PF20258"/>
    </source>
</evidence>
<keyword evidence="7" id="KW-0694">RNA-binding</keyword>
<comment type="catalytic activity">
    <reaction evidence="9">
        <text>S-sulfanyl-L-cysteinyl-[protein] + uridine(34) in tRNA + AH2 + ATP = 2-thiouridine(34) in tRNA + L-cysteinyl-[protein] + A + AMP + diphosphate + H(+)</text>
        <dbReference type="Rhea" id="RHEA:47032"/>
        <dbReference type="Rhea" id="RHEA-COMP:10131"/>
        <dbReference type="Rhea" id="RHEA-COMP:11726"/>
        <dbReference type="Rhea" id="RHEA-COMP:11727"/>
        <dbReference type="Rhea" id="RHEA-COMP:11728"/>
        <dbReference type="ChEBI" id="CHEBI:13193"/>
        <dbReference type="ChEBI" id="CHEBI:15378"/>
        <dbReference type="ChEBI" id="CHEBI:17499"/>
        <dbReference type="ChEBI" id="CHEBI:29950"/>
        <dbReference type="ChEBI" id="CHEBI:30616"/>
        <dbReference type="ChEBI" id="CHEBI:33019"/>
        <dbReference type="ChEBI" id="CHEBI:61963"/>
        <dbReference type="ChEBI" id="CHEBI:65315"/>
        <dbReference type="ChEBI" id="CHEBI:87170"/>
        <dbReference type="ChEBI" id="CHEBI:456215"/>
        <dbReference type="EC" id="2.8.1.13"/>
    </reaction>
</comment>
<dbReference type="Pfam" id="PF20258">
    <property type="entry name" value="tRNA_Me_trans_C"/>
    <property type="match status" value="1"/>
</dbReference>
<evidence type="ECO:0000256" key="1">
    <source>
        <dbReference type="ARBA" id="ARBA00011949"/>
    </source>
</evidence>
<dbReference type="GO" id="GO:0005524">
    <property type="term" value="F:ATP binding"/>
    <property type="evidence" value="ECO:0007669"/>
    <property type="project" value="UniProtKB-KW"/>
</dbReference>
<dbReference type="InterPro" id="IPR046885">
    <property type="entry name" value="MnmA-like_C"/>
</dbReference>
<evidence type="ECO:0000259" key="11">
    <source>
        <dbReference type="Pfam" id="PF20259"/>
    </source>
</evidence>
<feature type="domain" description="tRNA-specific 2-thiouridylase MnmA-like C-terminal" evidence="10">
    <location>
        <begin position="129"/>
        <end position="204"/>
    </location>
</feature>
<keyword evidence="3" id="KW-0808">Transferase</keyword>
<sequence length="205" mass="23042">MKREQLARILFPLSEMMKSEVRELAKKLKLSVAEKKDSVGICFVGDVDARQFLKRRFKEEIGEVVDVAGKVIGHHKGIWFYTIGQRGGFEFTPEYQKKFGGEVPPFYVVEKRAETNQLVCGFGAETYKDHFVVSKMNFLVDREEWGKGDVQVRIRHTGALLACRIVPESQGEMLVELDEQQRGVAPGQAAVFYSNGVVLGGGVIK</sequence>
<dbReference type="Gene3D" id="3.40.50.620">
    <property type="entry name" value="HUPs"/>
    <property type="match status" value="1"/>
</dbReference>
<evidence type="ECO:0000256" key="5">
    <source>
        <dbReference type="ARBA" id="ARBA00022741"/>
    </source>
</evidence>
<dbReference type="AlphaFoldDB" id="A0A1F5FIW1"/>
<gene>
    <name evidence="12" type="ORF">A2368_03475</name>
</gene>
<protein>
    <recommendedName>
        <fullName evidence="1">tRNA-uridine 2-sulfurtransferase</fullName>
        <ecNumber evidence="1">2.8.1.13</ecNumber>
    </recommendedName>
</protein>
<dbReference type="SUPFAM" id="SSF52402">
    <property type="entry name" value="Adenine nucleotide alpha hydrolases-like"/>
    <property type="match status" value="1"/>
</dbReference>
<comment type="caution">
    <text evidence="12">The sequence shown here is derived from an EMBL/GenBank/DDBJ whole genome shotgun (WGS) entry which is preliminary data.</text>
</comment>
<evidence type="ECO:0000256" key="9">
    <source>
        <dbReference type="ARBA" id="ARBA00051542"/>
    </source>
</evidence>
<keyword evidence="8" id="KW-1015">Disulfide bond</keyword>
<dbReference type="InterPro" id="IPR014729">
    <property type="entry name" value="Rossmann-like_a/b/a_fold"/>
</dbReference>
<dbReference type="GO" id="GO:0103016">
    <property type="term" value="F:tRNA-uridine 2-sulfurtransferase activity"/>
    <property type="evidence" value="ECO:0007669"/>
    <property type="project" value="UniProtKB-EC"/>
</dbReference>
<dbReference type="GO" id="GO:0002143">
    <property type="term" value="P:tRNA wobble position uridine thiolation"/>
    <property type="evidence" value="ECO:0007669"/>
    <property type="project" value="TreeGrafter"/>
</dbReference>
<proteinExistence type="predicted"/>
<dbReference type="EMBL" id="MFAM01000020">
    <property type="protein sequence ID" value="OGD79474.1"/>
    <property type="molecule type" value="Genomic_DNA"/>
</dbReference>